<reference evidence="2" key="1">
    <citation type="journal article" date="2022" name="Int. J. Mol. Sci.">
        <title>Draft Genome of Tanacetum Coccineum: Genomic Comparison of Closely Related Tanacetum-Family Plants.</title>
        <authorList>
            <person name="Yamashiro T."/>
            <person name="Shiraishi A."/>
            <person name="Nakayama K."/>
            <person name="Satake H."/>
        </authorList>
    </citation>
    <scope>NUCLEOTIDE SEQUENCE</scope>
</reference>
<evidence type="ECO:0000313" key="2">
    <source>
        <dbReference type="EMBL" id="GJT51665.1"/>
    </source>
</evidence>
<name>A0ABQ5EL96_9ASTR</name>
<organism evidence="2 3">
    <name type="scientific">Tanacetum coccineum</name>
    <dbReference type="NCBI Taxonomy" id="301880"/>
    <lineage>
        <taxon>Eukaryota</taxon>
        <taxon>Viridiplantae</taxon>
        <taxon>Streptophyta</taxon>
        <taxon>Embryophyta</taxon>
        <taxon>Tracheophyta</taxon>
        <taxon>Spermatophyta</taxon>
        <taxon>Magnoliopsida</taxon>
        <taxon>eudicotyledons</taxon>
        <taxon>Gunneridae</taxon>
        <taxon>Pentapetalae</taxon>
        <taxon>asterids</taxon>
        <taxon>campanulids</taxon>
        <taxon>Asterales</taxon>
        <taxon>Asteraceae</taxon>
        <taxon>Asteroideae</taxon>
        <taxon>Anthemideae</taxon>
        <taxon>Anthemidinae</taxon>
        <taxon>Tanacetum</taxon>
    </lineage>
</organism>
<keyword evidence="3" id="KW-1185">Reference proteome</keyword>
<evidence type="ECO:0000313" key="3">
    <source>
        <dbReference type="Proteomes" id="UP001151760"/>
    </source>
</evidence>
<comment type="caution">
    <text evidence="2">The sequence shown here is derived from an EMBL/GenBank/DDBJ whole genome shotgun (WGS) entry which is preliminary data.</text>
</comment>
<evidence type="ECO:0000256" key="1">
    <source>
        <dbReference type="SAM" id="MobiDB-lite"/>
    </source>
</evidence>
<gene>
    <name evidence="2" type="ORF">Tco_0977822</name>
</gene>
<dbReference type="Proteomes" id="UP001151760">
    <property type="component" value="Unassembled WGS sequence"/>
</dbReference>
<sequence length="96" mass="10914">MSRPGAIKIGKPQHVERKSPQRTEKSSKKLPSFFSILCGKIAIQNIFGTYQEHCIAQKACDDKQVPFLWHVNVVFLDLFGVNWDLKVTEKAIEGNQ</sequence>
<dbReference type="EMBL" id="BQNB010016427">
    <property type="protein sequence ID" value="GJT51665.1"/>
    <property type="molecule type" value="Genomic_DNA"/>
</dbReference>
<feature type="region of interest" description="Disordered" evidence="1">
    <location>
        <begin position="1"/>
        <end position="28"/>
    </location>
</feature>
<protein>
    <submittedName>
        <fullName evidence="2">Uncharacterized protein</fullName>
    </submittedName>
</protein>
<reference evidence="2" key="2">
    <citation type="submission" date="2022-01" db="EMBL/GenBank/DDBJ databases">
        <authorList>
            <person name="Yamashiro T."/>
            <person name="Shiraishi A."/>
            <person name="Satake H."/>
            <person name="Nakayama K."/>
        </authorList>
    </citation>
    <scope>NUCLEOTIDE SEQUENCE</scope>
</reference>
<feature type="compositionally biased region" description="Basic and acidic residues" evidence="1">
    <location>
        <begin position="13"/>
        <end position="27"/>
    </location>
</feature>
<accession>A0ABQ5EL96</accession>
<proteinExistence type="predicted"/>